<evidence type="ECO:0000256" key="7">
    <source>
        <dbReference type="HAMAP-Rule" id="MF_00201"/>
    </source>
</evidence>
<evidence type="ECO:0000259" key="8">
    <source>
        <dbReference type="Pfam" id="PF11967"/>
    </source>
</evidence>
<dbReference type="OrthoDB" id="9804792at2"/>
<dbReference type="GO" id="GO:0006302">
    <property type="term" value="P:double-strand break repair"/>
    <property type="evidence" value="ECO:0007669"/>
    <property type="project" value="TreeGrafter"/>
</dbReference>
<evidence type="ECO:0000313" key="9">
    <source>
        <dbReference type="EMBL" id="TLU72697.1"/>
    </source>
</evidence>
<dbReference type="NCBIfam" id="TIGR00613">
    <property type="entry name" value="reco"/>
    <property type="match status" value="1"/>
</dbReference>
<organism evidence="9 10">
    <name type="scientific">Lichenicoccus roseus</name>
    <dbReference type="NCBI Taxonomy" id="2683649"/>
    <lineage>
        <taxon>Bacteria</taxon>
        <taxon>Pseudomonadati</taxon>
        <taxon>Pseudomonadota</taxon>
        <taxon>Alphaproteobacteria</taxon>
        <taxon>Acetobacterales</taxon>
        <taxon>Acetobacteraceae</taxon>
        <taxon>Lichenicoccus</taxon>
    </lineage>
</organism>
<evidence type="ECO:0000256" key="3">
    <source>
        <dbReference type="ARBA" id="ARBA00022763"/>
    </source>
</evidence>
<keyword evidence="3 7" id="KW-0227">DNA damage</keyword>
<evidence type="ECO:0000256" key="1">
    <source>
        <dbReference type="ARBA" id="ARBA00007452"/>
    </source>
</evidence>
<evidence type="ECO:0000256" key="4">
    <source>
        <dbReference type="ARBA" id="ARBA00023172"/>
    </source>
</evidence>
<dbReference type="Pfam" id="PF11967">
    <property type="entry name" value="RecO_N"/>
    <property type="match status" value="1"/>
</dbReference>
<sequence>MEWEAPALVLSATPYGENAVVAHVLTAEHGAYRGLVRGGASRKQASLWQAGNLVSARWFARLPEQLGNLGAELVHPSAARIMLHRLPLALLSSCCAVADGALPEREPHPRVFDGLVKLLTLLSLDAEEAQRSGVVALIRWEAALLADLGYGLDLTSCAVTGEAGELSFVSPRSGRGVSAVGAGTWRDRLLPLPPFIMNAGDVGNPSTWSQGLRLTGHFLARDAFGARHQPLPAARSRLQDMIEAMPVAGEAPG</sequence>
<keyword evidence="5 7" id="KW-0234">DNA repair</keyword>
<dbReference type="SUPFAM" id="SSF50249">
    <property type="entry name" value="Nucleic acid-binding proteins"/>
    <property type="match status" value="1"/>
</dbReference>
<dbReference type="InterPro" id="IPR003717">
    <property type="entry name" value="RecO"/>
</dbReference>
<evidence type="ECO:0000256" key="5">
    <source>
        <dbReference type="ARBA" id="ARBA00023204"/>
    </source>
</evidence>
<dbReference type="GO" id="GO:0006310">
    <property type="term" value="P:DNA recombination"/>
    <property type="evidence" value="ECO:0007669"/>
    <property type="project" value="UniProtKB-UniRule"/>
</dbReference>
<evidence type="ECO:0000313" key="10">
    <source>
        <dbReference type="Proteomes" id="UP000305654"/>
    </source>
</evidence>
<dbReference type="Pfam" id="PF02565">
    <property type="entry name" value="RecO_C"/>
    <property type="match status" value="1"/>
</dbReference>
<proteinExistence type="inferred from homology"/>
<dbReference type="InterPro" id="IPR022572">
    <property type="entry name" value="DNA_rep/recomb_RecO_N"/>
</dbReference>
<dbReference type="InterPro" id="IPR042242">
    <property type="entry name" value="RecO_C"/>
</dbReference>
<dbReference type="GO" id="GO:0043590">
    <property type="term" value="C:bacterial nucleoid"/>
    <property type="evidence" value="ECO:0007669"/>
    <property type="project" value="TreeGrafter"/>
</dbReference>
<dbReference type="Gene3D" id="2.40.50.140">
    <property type="entry name" value="Nucleic acid-binding proteins"/>
    <property type="match status" value="1"/>
</dbReference>
<comment type="function">
    <text evidence="7">Involved in DNA repair and RecF pathway recombination.</text>
</comment>
<feature type="domain" description="DNA replication/recombination mediator RecO N-terminal" evidence="8">
    <location>
        <begin position="1"/>
        <end position="75"/>
    </location>
</feature>
<dbReference type="HAMAP" id="MF_00201">
    <property type="entry name" value="RecO"/>
    <property type="match status" value="1"/>
</dbReference>
<dbReference type="AlphaFoldDB" id="A0A5R9J847"/>
<keyword evidence="4 7" id="KW-0233">DNA recombination</keyword>
<dbReference type="InterPro" id="IPR012340">
    <property type="entry name" value="NA-bd_OB-fold"/>
</dbReference>
<name>A0A5R9J847_9PROT</name>
<reference evidence="9 10" key="1">
    <citation type="submission" date="2019-05" db="EMBL/GenBank/DDBJ databases">
        <authorList>
            <person name="Pankratov T."/>
            <person name="Grouzdev D."/>
        </authorList>
    </citation>
    <scope>NUCLEOTIDE SEQUENCE [LARGE SCALE GENOMIC DNA]</scope>
    <source>
        <strain evidence="9 10">KEBCLARHB70R</strain>
    </source>
</reference>
<protein>
    <recommendedName>
        <fullName evidence="2 7">DNA repair protein RecO</fullName>
    </recommendedName>
    <alternativeName>
        <fullName evidence="6 7">Recombination protein O</fullName>
    </alternativeName>
</protein>
<evidence type="ECO:0000256" key="2">
    <source>
        <dbReference type="ARBA" id="ARBA00021310"/>
    </source>
</evidence>
<dbReference type="PANTHER" id="PTHR33991">
    <property type="entry name" value="DNA REPAIR PROTEIN RECO"/>
    <property type="match status" value="1"/>
</dbReference>
<dbReference type="SUPFAM" id="SSF57863">
    <property type="entry name" value="ArfGap/RecO-like zinc finger"/>
    <property type="match status" value="1"/>
</dbReference>
<dbReference type="EMBL" id="VCDI01000003">
    <property type="protein sequence ID" value="TLU72697.1"/>
    <property type="molecule type" value="Genomic_DNA"/>
</dbReference>
<dbReference type="Gene3D" id="1.20.1440.120">
    <property type="entry name" value="Recombination protein O, C-terminal domain"/>
    <property type="match status" value="1"/>
</dbReference>
<dbReference type="InterPro" id="IPR037278">
    <property type="entry name" value="ARFGAP/RecO"/>
</dbReference>
<evidence type="ECO:0000256" key="6">
    <source>
        <dbReference type="ARBA" id="ARBA00033409"/>
    </source>
</evidence>
<dbReference type="Proteomes" id="UP000305654">
    <property type="component" value="Unassembled WGS sequence"/>
</dbReference>
<keyword evidence="10" id="KW-1185">Reference proteome</keyword>
<gene>
    <name evidence="7 9" type="primary">recO</name>
    <name evidence="9" type="ORF">FE263_11735</name>
</gene>
<comment type="caution">
    <text evidence="9">The sequence shown here is derived from an EMBL/GenBank/DDBJ whole genome shotgun (WGS) entry which is preliminary data.</text>
</comment>
<dbReference type="RefSeq" id="WP_138326158.1">
    <property type="nucleotide sequence ID" value="NZ_VCDI01000003.1"/>
</dbReference>
<dbReference type="PANTHER" id="PTHR33991:SF1">
    <property type="entry name" value="DNA REPAIR PROTEIN RECO"/>
    <property type="match status" value="1"/>
</dbReference>
<comment type="similarity">
    <text evidence="1 7">Belongs to the RecO family.</text>
</comment>
<accession>A0A5R9J847</accession>